<evidence type="ECO:0000313" key="2">
    <source>
        <dbReference type="Proteomes" id="UP001596053"/>
    </source>
</evidence>
<name>A0ABW0J214_9HYPH</name>
<dbReference type="RefSeq" id="WP_377801802.1">
    <property type="nucleotide sequence ID" value="NZ_JBHSLW010000104.1"/>
</dbReference>
<dbReference type="EMBL" id="JBHSLW010000104">
    <property type="protein sequence ID" value="MFC5423745.1"/>
    <property type="molecule type" value="Genomic_DNA"/>
</dbReference>
<proteinExistence type="predicted"/>
<evidence type="ECO:0000313" key="1">
    <source>
        <dbReference type="EMBL" id="MFC5423745.1"/>
    </source>
</evidence>
<gene>
    <name evidence="1" type="ORF">ACFPOB_29875</name>
</gene>
<dbReference type="Proteomes" id="UP001596053">
    <property type="component" value="Unassembled WGS sequence"/>
</dbReference>
<sequence length="62" mass="6763">MTAFLAQLGKLGALLSPMPASSANLVRVPATSPARSDALRRHQRRLRTILAVSPQPRKDERS</sequence>
<accession>A0ABW0J214</accession>
<organism evidence="1 2">
    <name type="scientific">Bosea eneae</name>
    <dbReference type="NCBI Taxonomy" id="151454"/>
    <lineage>
        <taxon>Bacteria</taxon>
        <taxon>Pseudomonadati</taxon>
        <taxon>Pseudomonadota</taxon>
        <taxon>Alphaproteobacteria</taxon>
        <taxon>Hyphomicrobiales</taxon>
        <taxon>Boseaceae</taxon>
        <taxon>Bosea</taxon>
    </lineage>
</organism>
<reference evidence="2" key="1">
    <citation type="journal article" date="2019" name="Int. J. Syst. Evol. Microbiol.">
        <title>The Global Catalogue of Microorganisms (GCM) 10K type strain sequencing project: providing services to taxonomists for standard genome sequencing and annotation.</title>
        <authorList>
            <consortium name="The Broad Institute Genomics Platform"/>
            <consortium name="The Broad Institute Genome Sequencing Center for Infectious Disease"/>
            <person name="Wu L."/>
            <person name="Ma J."/>
        </authorList>
    </citation>
    <scope>NUCLEOTIDE SEQUENCE [LARGE SCALE GENOMIC DNA]</scope>
    <source>
        <strain evidence="2">NCAIM B.01391</strain>
    </source>
</reference>
<protein>
    <submittedName>
        <fullName evidence="1">Uncharacterized protein</fullName>
    </submittedName>
</protein>
<keyword evidence="2" id="KW-1185">Reference proteome</keyword>
<comment type="caution">
    <text evidence="1">The sequence shown here is derived from an EMBL/GenBank/DDBJ whole genome shotgun (WGS) entry which is preliminary data.</text>
</comment>